<name>A0A2S8IV68_BURCE</name>
<dbReference type="Proteomes" id="UP000238206">
    <property type="component" value="Unassembled WGS sequence"/>
</dbReference>
<evidence type="ECO:0000313" key="3">
    <source>
        <dbReference type="Proteomes" id="UP000238206"/>
    </source>
</evidence>
<gene>
    <name evidence="2" type="ORF">C5615_12635</name>
</gene>
<proteinExistence type="predicted"/>
<dbReference type="Pfam" id="PF09483">
    <property type="entry name" value="HpaP"/>
    <property type="match status" value="1"/>
</dbReference>
<accession>A0A2S8IV68</accession>
<reference evidence="2 3" key="1">
    <citation type="submission" date="2018-02" db="EMBL/GenBank/DDBJ databases">
        <title>Draft genome sequencing of Burkholderia cepacia Y14-15.</title>
        <authorList>
            <person name="Zheng B.-X."/>
        </authorList>
    </citation>
    <scope>NUCLEOTIDE SEQUENCE [LARGE SCALE GENOMIC DNA]</scope>
    <source>
        <strain evidence="2 3">Y14-15</strain>
    </source>
</reference>
<evidence type="ECO:0000256" key="1">
    <source>
        <dbReference type="SAM" id="MobiDB-lite"/>
    </source>
</evidence>
<evidence type="ECO:0000313" key="2">
    <source>
        <dbReference type="EMBL" id="PQP18686.1"/>
    </source>
</evidence>
<protein>
    <recommendedName>
        <fullName evidence="4">Type III secretion protein HpaP</fullName>
    </recommendedName>
</protein>
<feature type="compositionally biased region" description="Basic and acidic residues" evidence="1">
    <location>
        <begin position="32"/>
        <end position="72"/>
    </location>
</feature>
<organism evidence="2 3">
    <name type="scientific">Burkholderia cepacia</name>
    <name type="common">Pseudomonas cepacia</name>
    <dbReference type="NCBI Taxonomy" id="292"/>
    <lineage>
        <taxon>Bacteria</taxon>
        <taxon>Pseudomonadati</taxon>
        <taxon>Pseudomonadota</taxon>
        <taxon>Betaproteobacteria</taxon>
        <taxon>Burkholderiales</taxon>
        <taxon>Burkholderiaceae</taxon>
        <taxon>Burkholderia</taxon>
        <taxon>Burkholderia cepacia complex</taxon>
    </lineage>
</organism>
<dbReference type="EMBL" id="PUIQ01000013">
    <property type="protein sequence ID" value="PQP18686.1"/>
    <property type="molecule type" value="Genomic_DNA"/>
</dbReference>
<evidence type="ECO:0008006" key="4">
    <source>
        <dbReference type="Google" id="ProtNLM"/>
    </source>
</evidence>
<dbReference type="AlphaFoldDB" id="A0A2S8IV68"/>
<comment type="caution">
    <text evidence="2">The sequence shown here is derived from an EMBL/GenBank/DDBJ whole genome shotgun (WGS) entry which is preliminary data.</text>
</comment>
<feature type="region of interest" description="Disordered" evidence="1">
    <location>
        <begin position="1"/>
        <end position="103"/>
    </location>
</feature>
<feature type="compositionally biased region" description="Basic and acidic residues" evidence="1">
    <location>
        <begin position="11"/>
        <end position="22"/>
    </location>
</feature>
<sequence length="225" mass="24708">MTTHPITPRIHAPDDDADDGAHRAPRPARSRRGIDYAELVRDARERGERAALHDALRTHGRRTRGDALRKPTDAASSDDTAADAADQSDAGANGTDDDLDADAPPAERARRLDAQVRPFVAALGAEQVRVVELMRFVAAHVADFCSDAAVLENGNWTVRLRLDPDLLPGCTLELHLSYFDLALRFDADAPDIRQLVCRHVHVLHEQLANLLHRLAVARHVSIEVA</sequence>
<dbReference type="NCBIfam" id="TIGR02557">
    <property type="entry name" value="HpaP"/>
    <property type="match status" value="1"/>
</dbReference>
<dbReference type="InterPro" id="IPR013390">
    <property type="entry name" value="T3SS_HpaP"/>
</dbReference>
<dbReference type="RefSeq" id="WP_105390845.1">
    <property type="nucleotide sequence ID" value="NZ_PUIQ01000013.1"/>
</dbReference>
<feature type="compositionally biased region" description="Low complexity" evidence="1">
    <location>
        <begin position="73"/>
        <end position="94"/>
    </location>
</feature>